<evidence type="ECO:0000313" key="6">
    <source>
        <dbReference type="EMBL" id="ATY34454.1"/>
    </source>
</evidence>
<evidence type="ECO:0000256" key="2">
    <source>
        <dbReference type="ARBA" id="ARBA00023125"/>
    </source>
</evidence>
<dbReference type="SMART" id="SM00345">
    <property type="entry name" value="HTH_GNTR"/>
    <property type="match status" value="1"/>
</dbReference>
<sequence length="216" mass="23865">MILSGELPEGHVFPSELDYSEQIGISRPALREAFRMLAAKGLVDSRPKAGTRVAPRRQWSLLDPDLLAWQFEAEPSLKFVADLFELRMVVEPSAAAFAAQRRSEAQLSAMREALDAMALHGLATDKGRYADQRFHMIMMEATHNDAMIALATSILAAIAWTTIYKQRKRALPRDPIPDHRALLDAIAASDVEAARGAMTELVRLALADTEVSLLDD</sequence>
<keyword evidence="7" id="KW-1185">Reference proteome</keyword>
<evidence type="ECO:0000313" key="7">
    <source>
        <dbReference type="Proteomes" id="UP000229081"/>
    </source>
</evidence>
<reference evidence="6 7" key="1">
    <citation type="submission" date="2017-11" db="EMBL/GenBank/DDBJ databases">
        <title>Complete genome sequence of Sphingomonas sp. Strain Cra20, a psychrotolerant potential plant growth promoting rhizobacteria.</title>
        <authorList>
            <person name="Luo Y."/>
        </authorList>
    </citation>
    <scope>NUCLEOTIDE SEQUENCE [LARGE SCALE GENOMIC DNA]</scope>
    <source>
        <strain evidence="6 7">Cra20</strain>
    </source>
</reference>
<evidence type="ECO:0000256" key="3">
    <source>
        <dbReference type="ARBA" id="ARBA00023163"/>
    </source>
</evidence>
<keyword evidence="1" id="KW-0805">Transcription regulation</keyword>
<keyword evidence="3" id="KW-0804">Transcription</keyword>
<keyword evidence="4" id="KW-0812">Transmembrane</keyword>
<dbReference type="GO" id="GO:0003677">
    <property type="term" value="F:DNA binding"/>
    <property type="evidence" value="ECO:0007669"/>
    <property type="project" value="UniProtKB-KW"/>
</dbReference>
<dbReference type="SUPFAM" id="SSF48008">
    <property type="entry name" value="GntR ligand-binding domain-like"/>
    <property type="match status" value="1"/>
</dbReference>
<proteinExistence type="predicted"/>
<dbReference type="OrthoDB" id="9028214at2"/>
<dbReference type="KEGG" id="sphc:CVN68_06045"/>
<dbReference type="PROSITE" id="PS50949">
    <property type="entry name" value="HTH_GNTR"/>
    <property type="match status" value="1"/>
</dbReference>
<keyword evidence="4" id="KW-0472">Membrane</keyword>
<protein>
    <submittedName>
        <fullName evidence="6">GntR family transcriptional regulator</fullName>
    </submittedName>
</protein>
<keyword evidence="2" id="KW-0238">DNA-binding</keyword>
<dbReference type="InterPro" id="IPR011711">
    <property type="entry name" value="GntR_C"/>
</dbReference>
<dbReference type="InterPro" id="IPR036390">
    <property type="entry name" value="WH_DNA-bd_sf"/>
</dbReference>
<dbReference type="Gene3D" id="1.10.10.10">
    <property type="entry name" value="Winged helix-like DNA-binding domain superfamily/Winged helix DNA-binding domain"/>
    <property type="match status" value="1"/>
</dbReference>
<dbReference type="Pfam" id="PF07729">
    <property type="entry name" value="FCD"/>
    <property type="match status" value="1"/>
</dbReference>
<keyword evidence="4" id="KW-1133">Transmembrane helix</keyword>
<dbReference type="InterPro" id="IPR036388">
    <property type="entry name" value="WH-like_DNA-bd_sf"/>
</dbReference>
<dbReference type="PRINTS" id="PR00035">
    <property type="entry name" value="HTHGNTR"/>
</dbReference>
<dbReference type="Gene3D" id="1.20.120.530">
    <property type="entry name" value="GntR ligand-binding domain-like"/>
    <property type="match status" value="1"/>
</dbReference>
<dbReference type="SMART" id="SM00895">
    <property type="entry name" value="FCD"/>
    <property type="match status" value="1"/>
</dbReference>
<dbReference type="AlphaFoldDB" id="A0A2K8MMV6"/>
<evidence type="ECO:0000256" key="4">
    <source>
        <dbReference type="SAM" id="Phobius"/>
    </source>
</evidence>
<dbReference type="InterPro" id="IPR008920">
    <property type="entry name" value="TF_FadR/GntR_C"/>
</dbReference>
<dbReference type="SUPFAM" id="SSF46785">
    <property type="entry name" value="Winged helix' DNA-binding domain"/>
    <property type="match status" value="1"/>
</dbReference>
<dbReference type="CDD" id="cd07377">
    <property type="entry name" value="WHTH_GntR"/>
    <property type="match status" value="1"/>
</dbReference>
<feature type="domain" description="HTH gntR-type" evidence="5">
    <location>
        <begin position="1"/>
        <end position="56"/>
    </location>
</feature>
<accession>A0A2K8MMV6</accession>
<feature type="transmembrane region" description="Helical" evidence="4">
    <location>
        <begin position="146"/>
        <end position="164"/>
    </location>
</feature>
<name>A0A2K8MMV6_9SPHN</name>
<dbReference type="EMBL" id="CP024923">
    <property type="protein sequence ID" value="ATY34454.1"/>
    <property type="molecule type" value="Genomic_DNA"/>
</dbReference>
<dbReference type="PANTHER" id="PTHR43537">
    <property type="entry name" value="TRANSCRIPTIONAL REGULATOR, GNTR FAMILY"/>
    <property type="match status" value="1"/>
</dbReference>
<dbReference type="Pfam" id="PF00392">
    <property type="entry name" value="GntR"/>
    <property type="match status" value="1"/>
</dbReference>
<evidence type="ECO:0000256" key="1">
    <source>
        <dbReference type="ARBA" id="ARBA00023015"/>
    </source>
</evidence>
<gene>
    <name evidence="6" type="ORF">CVN68_06045</name>
</gene>
<dbReference type="PANTHER" id="PTHR43537:SF44">
    <property type="entry name" value="GNTR FAMILY REGULATORY PROTEIN"/>
    <property type="match status" value="1"/>
</dbReference>
<organism evidence="6 7">
    <name type="scientific">Sphingomonas psychrotolerans</name>
    <dbReference type="NCBI Taxonomy" id="1327635"/>
    <lineage>
        <taxon>Bacteria</taxon>
        <taxon>Pseudomonadati</taxon>
        <taxon>Pseudomonadota</taxon>
        <taxon>Alphaproteobacteria</taxon>
        <taxon>Sphingomonadales</taxon>
        <taxon>Sphingomonadaceae</taxon>
        <taxon>Sphingomonas</taxon>
    </lineage>
</organism>
<dbReference type="InterPro" id="IPR000524">
    <property type="entry name" value="Tscrpt_reg_HTH_GntR"/>
</dbReference>
<dbReference type="GO" id="GO:0003700">
    <property type="term" value="F:DNA-binding transcription factor activity"/>
    <property type="evidence" value="ECO:0007669"/>
    <property type="project" value="InterPro"/>
</dbReference>
<dbReference type="Proteomes" id="UP000229081">
    <property type="component" value="Chromosome"/>
</dbReference>
<evidence type="ECO:0000259" key="5">
    <source>
        <dbReference type="PROSITE" id="PS50949"/>
    </source>
</evidence>